<name>A0A554NAJ2_9EURY</name>
<accession>A0A554NAJ2</accession>
<dbReference type="EMBL" id="QMDX01000004">
    <property type="protein sequence ID" value="TSD14369.1"/>
    <property type="molecule type" value="Genomic_DNA"/>
</dbReference>
<proteinExistence type="predicted"/>
<feature type="compositionally biased region" description="Gly residues" evidence="2">
    <location>
        <begin position="51"/>
        <end position="70"/>
    </location>
</feature>
<comment type="caution">
    <text evidence="4">The sequence shown here is derived from an EMBL/GenBank/DDBJ whole genome shotgun (WGS) entry which is preliminary data.</text>
</comment>
<organism evidence="4 5">
    <name type="scientific">Haloglomus irregulare</name>
    <dbReference type="NCBI Taxonomy" id="2234134"/>
    <lineage>
        <taxon>Archaea</taxon>
        <taxon>Methanobacteriati</taxon>
        <taxon>Methanobacteriota</taxon>
        <taxon>Stenosarchaea group</taxon>
        <taxon>Halobacteria</taxon>
        <taxon>Halobacteriales</taxon>
        <taxon>Natronomonadaceae</taxon>
        <taxon>Haloglomus</taxon>
    </lineage>
</organism>
<dbReference type="Gene3D" id="3.40.50.2300">
    <property type="match status" value="2"/>
</dbReference>
<dbReference type="Proteomes" id="UP000319894">
    <property type="component" value="Unassembled WGS sequence"/>
</dbReference>
<dbReference type="PANTHER" id="PTHR30483:SF6">
    <property type="entry name" value="PERIPLASMIC BINDING PROTEIN OF ABC TRANSPORTER FOR NATURAL AMINO ACIDS"/>
    <property type="match status" value="1"/>
</dbReference>
<dbReference type="AlphaFoldDB" id="A0A554NAJ2"/>
<sequence>MANDGNRGRQDGTSRNASSNRRRFLKATGLGATGLTAGLAGCTSPSDGDGGDGGDGGGGDGGDGGSGGGIPDVIRVGALGPAEAPFGASILNSAELAAEEMNANDGIGGADVEIVTGDTKDDPGTARQRYSEMTSGGEAVDATLGIFGSEQLLALLGNIADKETVHLTAGAATPEAPQQLKEDFERFKYWFRVGPINATFLGDSLIQYAKNRFEDMGWERVAFLAEDYKWTEPVTATINNRLEDEAGVTLTSVRRIAEGTEDFSPIYDQLESENVDGAFTSLAHIGSTSLVQWAKQQRPFGYGGIHVPTQLPSYYAATEGAAISTFSQTTATPTSEVTGQTIPYAEAYNEAYDGFPVYSGYSAYDAMYMLKEAVESAGTVNSDDIVAELEGLSYTGTSGQLEFYGQGEEFPHDVKYGPEFAEGVYFQWQADSEGNGSQQVIFPDSLATSEYQSPPWVQ</sequence>
<dbReference type="InterPro" id="IPR028082">
    <property type="entry name" value="Peripla_BP_I"/>
</dbReference>
<evidence type="ECO:0000259" key="3">
    <source>
        <dbReference type="Pfam" id="PF13458"/>
    </source>
</evidence>
<evidence type="ECO:0000313" key="4">
    <source>
        <dbReference type="EMBL" id="TSD14369.1"/>
    </source>
</evidence>
<keyword evidence="5" id="KW-1185">Reference proteome</keyword>
<dbReference type="CDD" id="cd06345">
    <property type="entry name" value="PBP1_ABC_ligand_binding-like"/>
    <property type="match status" value="1"/>
</dbReference>
<dbReference type="OrthoDB" id="200499at2157"/>
<keyword evidence="1" id="KW-0732">Signal</keyword>
<dbReference type="PROSITE" id="PS51318">
    <property type="entry name" value="TAT"/>
    <property type="match status" value="1"/>
</dbReference>
<dbReference type="NCBIfam" id="TIGR01409">
    <property type="entry name" value="TAT_signal_seq"/>
    <property type="match status" value="1"/>
</dbReference>
<dbReference type="SUPFAM" id="SSF53822">
    <property type="entry name" value="Periplasmic binding protein-like I"/>
    <property type="match status" value="1"/>
</dbReference>
<dbReference type="RefSeq" id="WP_144261818.1">
    <property type="nucleotide sequence ID" value="NZ_QMDX01000004.1"/>
</dbReference>
<feature type="domain" description="Leucine-binding protein" evidence="3">
    <location>
        <begin position="74"/>
        <end position="413"/>
    </location>
</feature>
<gene>
    <name evidence="4" type="ORF">DP107_08980</name>
</gene>
<dbReference type="Pfam" id="PF13458">
    <property type="entry name" value="Peripla_BP_6"/>
    <property type="match status" value="1"/>
</dbReference>
<reference evidence="4 5" key="1">
    <citation type="submission" date="2018-06" db="EMBL/GenBank/DDBJ databases">
        <title>Natronomonas sp. F16-60 a new haloarchaeon isolated from a solar saltern of Isla Cristina, Huelva, Spain.</title>
        <authorList>
            <person name="Duran-Viseras A."/>
            <person name="Sanchez-Porro C."/>
            <person name="Ventosa A."/>
        </authorList>
    </citation>
    <scope>NUCLEOTIDE SEQUENCE [LARGE SCALE GENOMIC DNA]</scope>
    <source>
        <strain evidence="4 5">F16-60</strain>
    </source>
</reference>
<feature type="compositionally biased region" description="Low complexity" evidence="2">
    <location>
        <begin position="27"/>
        <end position="41"/>
    </location>
</feature>
<dbReference type="InterPro" id="IPR028081">
    <property type="entry name" value="Leu-bd"/>
</dbReference>
<feature type="region of interest" description="Disordered" evidence="2">
    <location>
        <begin position="1"/>
        <end position="74"/>
    </location>
</feature>
<dbReference type="InterPro" id="IPR019546">
    <property type="entry name" value="TAT_signal_bac_arc"/>
</dbReference>
<evidence type="ECO:0000256" key="1">
    <source>
        <dbReference type="ARBA" id="ARBA00022729"/>
    </source>
</evidence>
<dbReference type="InParanoid" id="A0A554NAJ2"/>
<evidence type="ECO:0000313" key="5">
    <source>
        <dbReference type="Proteomes" id="UP000319894"/>
    </source>
</evidence>
<dbReference type="PANTHER" id="PTHR30483">
    <property type="entry name" value="LEUCINE-SPECIFIC-BINDING PROTEIN"/>
    <property type="match status" value="1"/>
</dbReference>
<protein>
    <submittedName>
        <fullName evidence="4">ABC transporter substrate-binding protein</fullName>
    </submittedName>
</protein>
<feature type="compositionally biased region" description="Basic and acidic residues" evidence="2">
    <location>
        <begin position="1"/>
        <end position="12"/>
    </location>
</feature>
<dbReference type="InterPro" id="IPR051010">
    <property type="entry name" value="BCAA_transport"/>
</dbReference>
<evidence type="ECO:0000256" key="2">
    <source>
        <dbReference type="SAM" id="MobiDB-lite"/>
    </source>
</evidence>
<dbReference type="InterPro" id="IPR006311">
    <property type="entry name" value="TAT_signal"/>
</dbReference>